<dbReference type="EMBL" id="KB445588">
    <property type="protein sequence ID" value="EMD85500.1"/>
    <property type="molecule type" value="Genomic_DNA"/>
</dbReference>
<dbReference type="Gene3D" id="2.60.120.10">
    <property type="entry name" value="Jelly Rolls"/>
    <property type="match status" value="1"/>
</dbReference>
<proteinExistence type="predicted"/>
<keyword evidence="2" id="KW-1185">Reference proteome</keyword>
<dbReference type="Proteomes" id="UP000016936">
    <property type="component" value="Unassembled WGS sequence"/>
</dbReference>
<evidence type="ECO:0000313" key="1">
    <source>
        <dbReference type="EMBL" id="EMD85500.1"/>
    </source>
</evidence>
<dbReference type="OrthoDB" id="2588190at2759"/>
<accession>M2SJJ4</accession>
<dbReference type="PANTHER" id="PTHR36440:SF1">
    <property type="entry name" value="PUTATIVE (AFU_ORTHOLOGUE AFUA_8G07350)-RELATED"/>
    <property type="match status" value="1"/>
</dbReference>
<gene>
    <name evidence="1" type="ORF">COCHEDRAFT_1161297</name>
</gene>
<dbReference type="eggNOG" id="ENOG502QUGY">
    <property type="taxonomic scope" value="Eukaryota"/>
</dbReference>
<protein>
    <submittedName>
        <fullName evidence="1">Uncharacterized protein</fullName>
    </submittedName>
</protein>
<dbReference type="HOGENOM" id="CLU_071636_1_0_1"/>
<dbReference type="PANTHER" id="PTHR36440">
    <property type="entry name" value="PUTATIVE (AFU_ORTHOLOGUE AFUA_8G07350)-RELATED"/>
    <property type="match status" value="1"/>
</dbReference>
<dbReference type="InterPro" id="IPR053146">
    <property type="entry name" value="QDO-like"/>
</dbReference>
<name>M2SJJ4_COCH5</name>
<sequence length="245" mass="27452">MWLIERKQTNGGIAVFTSGAVLSDAPGFHWHHESQNVFLKVIHNPELLGPHTETFDLAAPGDWVNFFLYVGETYGGVIVPDDDNRNLKSTLIPKLMAFKDRFDVRFKRDYQAPELGSWADSENQLPTPEQAYFLQANKSPRWILGGVLSRPFIHAEQTGEKFAILSIESSNFCDVLQQALSCWLTLSGVDYCFCVQEGLLRVQLQSSNGWNEELIKQAGERYDGFVIPDVPVTAGGHAILTAYQS</sequence>
<organism evidence="1 2">
    <name type="scientific">Cochliobolus heterostrophus (strain C5 / ATCC 48332 / race O)</name>
    <name type="common">Southern corn leaf blight fungus</name>
    <name type="synonym">Bipolaris maydis</name>
    <dbReference type="NCBI Taxonomy" id="701091"/>
    <lineage>
        <taxon>Eukaryota</taxon>
        <taxon>Fungi</taxon>
        <taxon>Dikarya</taxon>
        <taxon>Ascomycota</taxon>
        <taxon>Pezizomycotina</taxon>
        <taxon>Dothideomycetes</taxon>
        <taxon>Pleosporomycetidae</taxon>
        <taxon>Pleosporales</taxon>
        <taxon>Pleosporineae</taxon>
        <taxon>Pleosporaceae</taxon>
        <taxon>Bipolaris</taxon>
    </lineage>
</organism>
<dbReference type="InterPro" id="IPR014710">
    <property type="entry name" value="RmlC-like_jellyroll"/>
</dbReference>
<dbReference type="AlphaFoldDB" id="M2SJJ4"/>
<reference evidence="2" key="2">
    <citation type="journal article" date="2013" name="PLoS Genet.">
        <title>Comparative genome structure, secondary metabolite, and effector coding capacity across Cochliobolus pathogens.</title>
        <authorList>
            <person name="Condon B.J."/>
            <person name="Leng Y."/>
            <person name="Wu D."/>
            <person name="Bushley K.E."/>
            <person name="Ohm R.A."/>
            <person name="Otillar R."/>
            <person name="Martin J."/>
            <person name="Schackwitz W."/>
            <person name="Grimwood J."/>
            <person name="MohdZainudin N."/>
            <person name="Xue C."/>
            <person name="Wang R."/>
            <person name="Manning V.A."/>
            <person name="Dhillon B."/>
            <person name="Tu Z.J."/>
            <person name="Steffenson B.J."/>
            <person name="Salamov A."/>
            <person name="Sun H."/>
            <person name="Lowry S."/>
            <person name="LaButti K."/>
            <person name="Han J."/>
            <person name="Copeland A."/>
            <person name="Lindquist E."/>
            <person name="Barry K."/>
            <person name="Schmutz J."/>
            <person name="Baker S.E."/>
            <person name="Ciuffetti L.M."/>
            <person name="Grigoriev I.V."/>
            <person name="Zhong S."/>
            <person name="Turgeon B.G."/>
        </authorList>
    </citation>
    <scope>NUCLEOTIDE SEQUENCE [LARGE SCALE GENOMIC DNA]</scope>
    <source>
        <strain evidence="2">C5 / ATCC 48332 / race O</strain>
    </source>
</reference>
<evidence type="ECO:0000313" key="2">
    <source>
        <dbReference type="Proteomes" id="UP000016936"/>
    </source>
</evidence>
<reference evidence="1 2" key="1">
    <citation type="journal article" date="2012" name="PLoS Pathog.">
        <title>Diverse lifestyles and strategies of plant pathogenesis encoded in the genomes of eighteen Dothideomycetes fungi.</title>
        <authorList>
            <person name="Ohm R.A."/>
            <person name="Feau N."/>
            <person name="Henrissat B."/>
            <person name="Schoch C.L."/>
            <person name="Horwitz B.A."/>
            <person name="Barry K.W."/>
            <person name="Condon B.J."/>
            <person name="Copeland A.C."/>
            <person name="Dhillon B."/>
            <person name="Glaser F."/>
            <person name="Hesse C.N."/>
            <person name="Kosti I."/>
            <person name="LaButti K."/>
            <person name="Lindquist E.A."/>
            <person name="Lucas S."/>
            <person name="Salamov A.A."/>
            <person name="Bradshaw R.E."/>
            <person name="Ciuffetti L."/>
            <person name="Hamelin R.C."/>
            <person name="Kema G.H.J."/>
            <person name="Lawrence C."/>
            <person name="Scott J.A."/>
            <person name="Spatafora J.W."/>
            <person name="Turgeon B.G."/>
            <person name="de Wit P.J.G.M."/>
            <person name="Zhong S."/>
            <person name="Goodwin S.B."/>
            <person name="Grigoriev I.V."/>
        </authorList>
    </citation>
    <scope>NUCLEOTIDE SEQUENCE [LARGE SCALE GENOMIC DNA]</scope>
    <source>
        <strain evidence="2">C5 / ATCC 48332 / race O</strain>
    </source>
</reference>